<keyword evidence="1" id="KW-0732">Signal</keyword>
<protein>
    <submittedName>
        <fullName evidence="2">Uncharacterized protein</fullName>
    </submittedName>
</protein>
<feature type="signal peptide" evidence="1">
    <location>
        <begin position="1"/>
        <end position="19"/>
    </location>
</feature>
<keyword evidence="3" id="KW-1185">Reference proteome</keyword>
<reference evidence="2 3" key="1">
    <citation type="submission" date="2024-10" db="EMBL/GenBank/DDBJ databases">
        <title>Updated reference genomes for cyclostephanoid diatoms.</title>
        <authorList>
            <person name="Roberts W.R."/>
            <person name="Alverson A.J."/>
        </authorList>
    </citation>
    <scope>NUCLEOTIDE SEQUENCE [LARGE SCALE GENOMIC DNA]</scope>
    <source>
        <strain evidence="2 3">AJA010-31</strain>
    </source>
</reference>
<gene>
    <name evidence="2" type="ORF">ACHAWO_005835</name>
</gene>
<comment type="caution">
    <text evidence="2">The sequence shown here is derived from an EMBL/GenBank/DDBJ whole genome shotgun (WGS) entry which is preliminary data.</text>
</comment>
<organism evidence="2 3">
    <name type="scientific">Cyclotella atomus</name>
    <dbReference type="NCBI Taxonomy" id="382360"/>
    <lineage>
        <taxon>Eukaryota</taxon>
        <taxon>Sar</taxon>
        <taxon>Stramenopiles</taxon>
        <taxon>Ochrophyta</taxon>
        <taxon>Bacillariophyta</taxon>
        <taxon>Coscinodiscophyceae</taxon>
        <taxon>Thalassiosirophycidae</taxon>
        <taxon>Stephanodiscales</taxon>
        <taxon>Stephanodiscaceae</taxon>
        <taxon>Cyclotella</taxon>
    </lineage>
</organism>
<accession>A0ABD3PE56</accession>
<evidence type="ECO:0000313" key="3">
    <source>
        <dbReference type="Proteomes" id="UP001530400"/>
    </source>
</evidence>
<feature type="chain" id="PRO_5044836717" evidence="1">
    <location>
        <begin position="20"/>
        <end position="157"/>
    </location>
</feature>
<dbReference type="EMBL" id="JALLPJ020000654">
    <property type="protein sequence ID" value="KAL3786343.1"/>
    <property type="molecule type" value="Genomic_DNA"/>
</dbReference>
<dbReference type="Proteomes" id="UP001530400">
    <property type="component" value="Unassembled WGS sequence"/>
</dbReference>
<name>A0ABD3PE56_9STRA</name>
<proteinExistence type="predicted"/>
<sequence length="157" mass="16856">MLFRTLAIAAALCASSVNGFASTRSPVAARSNTALNIMTAAELDAIIDEAESCANGECALDEVDNLVNNLLEQQKMLNKRIGEIDELVKELEHLNGRDNRPTDEVRDTVKAIFRIFALGDKASGNNYPSLSRATGYSGEVAGGGKTAYDVLPPRKIK</sequence>
<evidence type="ECO:0000313" key="2">
    <source>
        <dbReference type="EMBL" id="KAL3786343.1"/>
    </source>
</evidence>
<evidence type="ECO:0000256" key="1">
    <source>
        <dbReference type="SAM" id="SignalP"/>
    </source>
</evidence>
<dbReference type="AlphaFoldDB" id="A0ABD3PE56"/>